<protein>
    <submittedName>
        <fullName evidence="2">Uncharacterized protein</fullName>
    </submittedName>
</protein>
<proteinExistence type="predicted"/>
<evidence type="ECO:0000256" key="1">
    <source>
        <dbReference type="SAM" id="MobiDB-lite"/>
    </source>
</evidence>
<reference evidence="2 3" key="2">
    <citation type="submission" date="2011-11" db="EMBL/GenBank/DDBJ databases">
        <authorList>
            <consortium name="US DOE Joint Genome Institute"/>
            <person name="Lucas S."/>
            <person name="Han J."/>
            <person name="Lapidus A."/>
            <person name="Cheng J.-F."/>
            <person name="Goodwin L."/>
            <person name="Pitluck S."/>
            <person name="Peters L."/>
            <person name="Ovchinnikova G."/>
            <person name="Zhang X."/>
            <person name="Detter J.C."/>
            <person name="Han C."/>
            <person name="Tapia R."/>
            <person name="Land M."/>
            <person name="Hauser L."/>
            <person name="Kyrpides N."/>
            <person name="Ivanova N."/>
            <person name="Pagani I."/>
            <person name="Vogl K."/>
            <person name="Liu Z."/>
            <person name="Overmann J."/>
            <person name="Frigaard N.-U."/>
            <person name="Bryant D."/>
            <person name="Woyke T."/>
        </authorList>
    </citation>
    <scope>NUCLEOTIDE SEQUENCE [LARGE SCALE GENOMIC DNA]</scope>
    <source>
        <strain evidence="2 3">970</strain>
    </source>
</reference>
<evidence type="ECO:0000313" key="2">
    <source>
        <dbReference type="EMBL" id="EIC22092.1"/>
    </source>
</evidence>
<accession>H8YZG5</accession>
<feature type="compositionally biased region" description="Polar residues" evidence="1">
    <location>
        <begin position="9"/>
        <end position="23"/>
    </location>
</feature>
<reference evidence="3" key="1">
    <citation type="submission" date="2011-06" db="EMBL/GenBank/DDBJ databases">
        <authorList>
            <consortium name="US DOE Joint Genome Institute (JGI-PGF)"/>
            <person name="Lucas S."/>
            <person name="Han J."/>
            <person name="Lapidus A."/>
            <person name="Cheng J.-F."/>
            <person name="Goodwin L."/>
            <person name="Pitluck S."/>
            <person name="Peters L."/>
            <person name="Land M.L."/>
            <person name="Hauser L."/>
            <person name="Vogl K."/>
            <person name="Liu Z."/>
            <person name="Overmann J."/>
            <person name="Frigaard N.-U."/>
            <person name="Bryant D.A."/>
            <person name="Woyke T.J."/>
        </authorList>
    </citation>
    <scope>NUCLEOTIDE SEQUENCE [LARGE SCALE GENOMIC DNA]</scope>
    <source>
        <strain evidence="3">970</strain>
    </source>
</reference>
<feature type="compositionally biased region" description="Basic and acidic residues" evidence="1">
    <location>
        <begin position="28"/>
        <end position="37"/>
    </location>
</feature>
<dbReference type="HOGENOM" id="CLU_3158885_0_0_6"/>
<dbReference type="EMBL" id="JH603169">
    <property type="protein sequence ID" value="EIC22092.1"/>
    <property type="molecule type" value="Genomic_DNA"/>
</dbReference>
<feature type="region of interest" description="Disordered" evidence="1">
    <location>
        <begin position="1"/>
        <end position="48"/>
    </location>
</feature>
<keyword evidence="3" id="KW-1185">Reference proteome</keyword>
<name>H8YZG5_9GAMM</name>
<organism evidence="2 3">
    <name type="scientific">Thiorhodovibrio frisius</name>
    <dbReference type="NCBI Taxonomy" id="631362"/>
    <lineage>
        <taxon>Bacteria</taxon>
        <taxon>Pseudomonadati</taxon>
        <taxon>Pseudomonadota</taxon>
        <taxon>Gammaproteobacteria</taxon>
        <taxon>Chromatiales</taxon>
        <taxon>Chromatiaceae</taxon>
        <taxon>Thiorhodovibrio</taxon>
    </lineage>
</organism>
<dbReference type="AlphaFoldDB" id="H8YZG5"/>
<gene>
    <name evidence="2" type="ORF">Thi970DRAFT_02340</name>
</gene>
<sequence>MPAHAGRGSNLQAEQPHQNSAMSAMTKVQREAGREISRWFPDPPMRAD</sequence>
<evidence type="ECO:0000313" key="3">
    <source>
        <dbReference type="Proteomes" id="UP000002964"/>
    </source>
</evidence>
<dbReference type="Proteomes" id="UP000002964">
    <property type="component" value="Unassembled WGS sequence"/>
</dbReference>